<dbReference type="Pfam" id="PF00589">
    <property type="entry name" value="Phage_integrase"/>
    <property type="match status" value="1"/>
</dbReference>
<dbReference type="RefSeq" id="WP_278429464.1">
    <property type="nucleotide sequence ID" value="NZ_DOLB01000151.1"/>
</dbReference>
<evidence type="ECO:0000313" key="9">
    <source>
        <dbReference type="EMBL" id="HBT50132.1"/>
    </source>
</evidence>
<sequence>MRGHIRKRGSTYSIVVDVGRDENGKRKQKWISGFKTKKEAEKALAEIIAKIEKNEFIEPSKITLQQFINEWLKIYGEPKWAPKTLVSNKSLIDNYIIPNLGHIELQKLKPVEIQKFYNSLKKEKQLSNTTINYVHRLLNQILKFAVKWQYIAKNPCELVEAPKKDKKEFVTWNFEHVKKAKKIFKDTPIYIHVMIALYTGLRLGEICGLRWEDIDFKNQTITVRRTAQRINGRFIFKEPKTETSKGIISIPDFLVQILKQEKNKQLQNKLIFGEKYVTEYEGFISVWEDGRFKEPDYVTKKFRKILKKQSDIPVIRFHDLRHTHATLMLRSGVDLKIISKRLRHGRISTTADFYSHVDLEMDREALRKLESNLS</sequence>
<organism evidence="9 10">
    <name type="scientific">Caldanaerobacter subterraneus</name>
    <dbReference type="NCBI Taxonomy" id="911092"/>
    <lineage>
        <taxon>Bacteria</taxon>
        <taxon>Bacillati</taxon>
        <taxon>Bacillota</taxon>
        <taxon>Clostridia</taxon>
        <taxon>Thermoanaerobacterales</taxon>
        <taxon>Thermoanaerobacteraceae</taxon>
        <taxon>Caldanaerobacter</taxon>
    </lineage>
</organism>
<dbReference type="GO" id="GO:0006310">
    <property type="term" value="P:DNA recombination"/>
    <property type="evidence" value="ECO:0007669"/>
    <property type="project" value="UniProtKB-KW"/>
</dbReference>
<keyword evidence="4 6" id="KW-0238">DNA-binding</keyword>
<comment type="similarity">
    <text evidence="2">Belongs to the 'phage' integrase family.</text>
</comment>
<evidence type="ECO:0000259" key="8">
    <source>
        <dbReference type="PROSITE" id="PS51900"/>
    </source>
</evidence>
<dbReference type="Proteomes" id="UP000264445">
    <property type="component" value="Unassembled WGS sequence"/>
</dbReference>
<comment type="function">
    <text evidence="1">Site-specific tyrosine recombinase, which acts by catalyzing the cutting and rejoining of the recombining DNA molecules.</text>
</comment>
<dbReference type="PANTHER" id="PTHR30349:SF64">
    <property type="entry name" value="PROPHAGE INTEGRASE INTD-RELATED"/>
    <property type="match status" value="1"/>
</dbReference>
<reference evidence="9 10" key="1">
    <citation type="journal article" date="2018" name="Nat. Biotechnol.">
        <title>A standardized bacterial taxonomy based on genome phylogeny substantially revises the tree of life.</title>
        <authorList>
            <person name="Parks D.H."/>
            <person name="Chuvochina M."/>
            <person name="Waite D.W."/>
            <person name="Rinke C."/>
            <person name="Skarshewski A."/>
            <person name="Chaumeil P.A."/>
            <person name="Hugenholtz P."/>
        </authorList>
    </citation>
    <scope>NUCLEOTIDE SEQUENCE [LARGE SCALE GENOMIC DNA]</scope>
    <source>
        <strain evidence="9">UBA12544</strain>
    </source>
</reference>
<feature type="domain" description="Core-binding (CB)" evidence="8">
    <location>
        <begin position="62"/>
        <end position="146"/>
    </location>
</feature>
<dbReference type="InterPro" id="IPR002104">
    <property type="entry name" value="Integrase_catalytic"/>
</dbReference>
<proteinExistence type="inferred from homology"/>
<dbReference type="EMBL" id="DOLB01000151">
    <property type="protein sequence ID" value="HBT50132.1"/>
    <property type="molecule type" value="Genomic_DNA"/>
</dbReference>
<dbReference type="InterPro" id="IPR004107">
    <property type="entry name" value="Integrase_SAM-like_N"/>
</dbReference>
<dbReference type="GO" id="GO:0015074">
    <property type="term" value="P:DNA integration"/>
    <property type="evidence" value="ECO:0007669"/>
    <property type="project" value="UniProtKB-KW"/>
</dbReference>
<evidence type="ECO:0000256" key="5">
    <source>
        <dbReference type="ARBA" id="ARBA00023172"/>
    </source>
</evidence>
<gene>
    <name evidence="9" type="ORF">DEA61_10200</name>
</gene>
<evidence type="ECO:0000256" key="3">
    <source>
        <dbReference type="ARBA" id="ARBA00022908"/>
    </source>
</evidence>
<evidence type="ECO:0000256" key="4">
    <source>
        <dbReference type="ARBA" id="ARBA00023125"/>
    </source>
</evidence>
<evidence type="ECO:0000313" key="10">
    <source>
        <dbReference type="Proteomes" id="UP000264445"/>
    </source>
</evidence>
<evidence type="ECO:0000256" key="6">
    <source>
        <dbReference type="PROSITE-ProRule" id="PRU01248"/>
    </source>
</evidence>
<dbReference type="InterPro" id="IPR050090">
    <property type="entry name" value="Tyrosine_recombinase_XerCD"/>
</dbReference>
<protein>
    <submittedName>
        <fullName evidence="9">Site-specific integrase</fullName>
    </submittedName>
</protein>
<dbReference type="Pfam" id="PF14659">
    <property type="entry name" value="Phage_int_SAM_3"/>
    <property type="match status" value="1"/>
</dbReference>
<dbReference type="InterPro" id="IPR010998">
    <property type="entry name" value="Integrase_recombinase_N"/>
</dbReference>
<evidence type="ECO:0000256" key="1">
    <source>
        <dbReference type="ARBA" id="ARBA00003283"/>
    </source>
</evidence>
<name>A0A357VPG4_9THEO</name>
<dbReference type="InterPro" id="IPR028259">
    <property type="entry name" value="AP2-like_int_N"/>
</dbReference>
<keyword evidence="5" id="KW-0233">DNA recombination</keyword>
<dbReference type="Gene3D" id="1.10.443.10">
    <property type="entry name" value="Intergrase catalytic core"/>
    <property type="match status" value="1"/>
</dbReference>
<dbReference type="Pfam" id="PF14657">
    <property type="entry name" value="Arm-DNA-bind_4"/>
    <property type="match status" value="1"/>
</dbReference>
<comment type="caution">
    <text evidence="9">The sequence shown here is derived from an EMBL/GenBank/DDBJ whole genome shotgun (WGS) entry which is preliminary data.</text>
</comment>
<dbReference type="AlphaFoldDB" id="A0A357VPG4"/>
<keyword evidence="3" id="KW-0229">DNA integration</keyword>
<dbReference type="PROSITE" id="PS51900">
    <property type="entry name" value="CB"/>
    <property type="match status" value="1"/>
</dbReference>
<dbReference type="PANTHER" id="PTHR30349">
    <property type="entry name" value="PHAGE INTEGRASE-RELATED"/>
    <property type="match status" value="1"/>
</dbReference>
<dbReference type="PROSITE" id="PS51898">
    <property type="entry name" value="TYR_RECOMBINASE"/>
    <property type="match status" value="1"/>
</dbReference>
<dbReference type="InterPro" id="IPR044068">
    <property type="entry name" value="CB"/>
</dbReference>
<evidence type="ECO:0000256" key="2">
    <source>
        <dbReference type="ARBA" id="ARBA00008857"/>
    </source>
</evidence>
<evidence type="ECO:0000259" key="7">
    <source>
        <dbReference type="PROSITE" id="PS51898"/>
    </source>
</evidence>
<dbReference type="SUPFAM" id="SSF56349">
    <property type="entry name" value="DNA breaking-rejoining enzymes"/>
    <property type="match status" value="1"/>
</dbReference>
<accession>A0A357VPG4</accession>
<dbReference type="InterPro" id="IPR011010">
    <property type="entry name" value="DNA_brk_join_enz"/>
</dbReference>
<dbReference type="CDD" id="cd01189">
    <property type="entry name" value="INT_ICEBs1_C_like"/>
    <property type="match status" value="1"/>
</dbReference>
<dbReference type="InterPro" id="IPR013762">
    <property type="entry name" value="Integrase-like_cat_sf"/>
</dbReference>
<feature type="domain" description="Tyr recombinase" evidence="7">
    <location>
        <begin position="165"/>
        <end position="367"/>
    </location>
</feature>
<dbReference type="Gene3D" id="1.10.150.130">
    <property type="match status" value="1"/>
</dbReference>
<dbReference type="GO" id="GO:0003677">
    <property type="term" value="F:DNA binding"/>
    <property type="evidence" value="ECO:0007669"/>
    <property type="project" value="UniProtKB-UniRule"/>
</dbReference>